<accession>W7YP79</accession>
<reference evidence="1 2" key="1">
    <citation type="journal article" date="2014" name="Genome Announc.">
        <title>Draft Genome Sequence of Paenibacillus pini JCM 16418T, Isolated from the Rhizosphere of Pine Tree.</title>
        <authorList>
            <person name="Yuki M."/>
            <person name="Oshima K."/>
            <person name="Suda W."/>
            <person name="Oshida Y."/>
            <person name="Kitamura K."/>
            <person name="Iida Y."/>
            <person name="Hattori M."/>
            <person name="Ohkuma M."/>
        </authorList>
    </citation>
    <scope>NUCLEOTIDE SEQUENCE [LARGE SCALE GENOMIC DNA]</scope>
    <source>
        <strain evidence="1 2">JCM 16418</strain>
    </source>
</reference>
<evidence type="ECO:0000313" key="1">
    <source>
        <dbReference type="EMBL" id="GAF09413.1"/>
    </source>
</evidence>
<name>W7YP79_9BACL</name>
<gene>
    <name evidence="1" type="ORF">JCM16418_3553</name>
</gene>
<evidence type="ECO:0000313" key="2">
    <source>
        <dbReference type="Proteomes" id="UP000019364"/>
    </source>
</evidence>
<proteinExistence type="predicted"/>
<dbReference type="AlphaFoldDB" id="W7YP79"/>
<dbReference type="Proteomes" id="UP000019364">
    <property type="component" value="Unassembled WGS sequence"/>
</dbReference>
<dbReference type="EMBL" id="BAVZ01000011">
    <property type="protein sequence ID" value="GAF09413.1"/>
    <property type="molecule type" value="Genomic_DNA"/>
</dbReference>
<protein>
    <submittedName>
        <fullName evidence="1">Uncharacterized protein</fullName>
    </submittedName>
</protein>
<sequence length="54" mass="6280">MVCIMLLMSRWRETLGAIKKQNGEMRLMKLSASQILNIILQQSPYPDFLRAVEI</sequence>
<keyword evidence="2" id="KW-1185">Reference proteome</keyword>
<organism evidence="1 2">
    <name type="scientific">Paenibacillus pini JCM 16418</name>
    <dbReference type="NCBI Taxonomy" id="1236976"/>
    <lineage>
        <taxon>Bacteria</taxon>
        <taxon>Bacillati</taxon>
        <taxon>Bacillota</taxon>
        <taxon>Bacilli</taxon>
        <taxon>Bacillales</taxon>
        <taxon>Paenibacillaceae</taxon>
        <taxon>Paenibacillus</taxon>
    </lineage>
</organism>
<comment type="caution">
    <text evidence="1">The sequence shown here is derived from an EMBL/GenBank/DDBJ whole genome shotgun (WGS) entry which is preliminary data.</text>
</comment>